<keyword evidence="1" id="KW-0472">Membrane</keyword>
<gene>
    <name evidence="2" type="ORF">HJG63_008349</name>
</gene>
<feature type="transmembrane region" description="Helical" evidence="1">
    <location>
        <begin position="147"/>
        <end position="166"/>
    </location>
</feature>
<name>A0A7J8DXR9_ROUAE</name>
<organism evidence="2 3">
    <name type="scientific">Rousettus aegyptiacus</name>
    <name type="common">Egyptian fruit bat</name>
    <name type="synonym">Pteropus aegyptiacus</name>
    <dbReference type="NCBI Taxonomy" id="9407"/>
    <lineage>
        <taxon>Eukaryota</taxon>
        <taxon>Metazoa</taxon>
        <taxon>Chordata</taxon>
        <taxon>Craniata</taxon>
        <taxon>Vertebrata</taxon>
        <taxon>Euteleostomi</taxon>
        <taxon>Mammalia</taxon>
        <taxon>Eutheria</taxon>
        <taxon>Laurasiatheria</taxon>
        <taxon>Chiroptera</taxon>
        <taxon>Yinpterochiroptera</taxon>
        <taxon>Pteropodoidea</taxon>
        <taxon>Pteropodidae</taxon>
        <taxon>Rousettinae</taxon>
        <taxon>Rousettus</taxon>
    </lineage>
</organism>
<keyword evidence="1" id="KW-1133">Transmembrane helix</keyword>
<keyword evidence="3" id="KW-1185">Reference proteome</keyword>
<dbReference type="EMBL" id="JACASE010000011">
    <property type="protein sequence ID" value="KAF6427865.1"/>
    <property type="molecule type" value="Genomic_DNA"/>
</dbReference>
<reference evidence="2 3" key="1">
    <citation type="journal article" date="2020" name="Nature">
        <title>Six reference-quality genomes reveal evolution of bat adaptations.</title>
        <authorList>
            <person name="Jebb D."/>
            <person name="Huang Z."/>
            <person name="Pippel M."/>
            <person name="Hughes G.M."/>
            <person name="Lavrichenko K."/>
            <person name="Devanna P."/>
            <person name="Winkler S."/>
            <person name="Jermiin L.S."/>
            <person name="Skirmuntt E.C."/>
            <person name="Katzourakis A."/>
            <person name="Burkitt-Gray L."/>
            <person name="Ray D.A."/>
            <person name="Sullivan K.A.M."/>
            <person name="Roscito J.G."/>
            <person name="Kirilenko B.M."/>
            <person name="Davalos L.M."/>
            <person name="Corthals A.P."/>
            <person name="Power M.L."/>
            <person name="Jones G."/>
            <person name="Ransome R.D."/>
            <person name="Dechmann D.K.N."/>
            <person name="Locatelli A.G."/>
            <person name="Puechmaille S.J."/>
            <person name="Fedrigo O."/>
            <person name="Jarvis E.D."/>
            <person name="Hiller M."/>
            <person name="Vernes S.C."/>
            <person name="Myers E.W."/>
            <person name="Teeling E.C."/>
        </authorList>
    </citation>
    <scope>NUCLEOTIDE SEQUENCE [LARGE SCALE GENOMIC DNA]</scope>
    <source>
        <strain evidence="2">MRouAeg1</strain>
        <tissue evidence="2">Muscle</tissue>
    </source>
</reference>
<comment type="caution">
    <text evidence="2">The sequence shown here is derived from an EMBL/GenBank/DDBJ whole genome shotgun (WGS) entry which is preliminary data.</text>
</comment>
<keyword evidence="1" id="KW-0812">Transmembrane</keyword>
<dbReference type="Proteomes" id="UP000593571">
    <property type="component" value="Unassembled WGS sequence"/>
</dbReference>
<accession>A0A7J8DXR9</accession>
<proteinExistence type="predicted"/>
<evidence type="ECO:0000313" key="3">
    <source>
        <dbReference type="Proteomes" id="UP000593571"/>
    </source>
</evidence>
<sequence length="178" mass="20296">MAELHLHTGTGEGSAQEHWIPRVLLYRASLTSLSALTPTTQCPSISPYCPLRSLTSTVAESQQVHHLECLLADMAPLKSGCRCHCHSLCCTQPRILTPTYLLQLQGDFLDFSLDVWLVHLAPRRFSLLFTPRFHHNFDLVTRGMNRASTICVIFFSLMTLHFCFVFKEFPHFLITRVH</sequence>
<evidence type="ECO:0000313" key="2">
    <source>
        <dbReference type="EMBL" id="KAF6427865.1"/>
    </source>
</evidence>
<dbReference type="AlphaFoldDB" id="A0A7J8DXR9"/>
<protein>
    <submittedName>
        <fullName evidence="2">Uncharacterized protein</fullName>
    </submittedName>
</protein>
<evidence type="ECO:0000256" key="1">
    <source>
        <dbReference type="SAM" id="Phobius"/>
    </source>
</evidence>